<name>A0A645GCU2_9ZZZZ</name>
<reference evidence="1" key="1">
    <citation type="submission" date="2019-08" db="EMBL/GenBank/DDBJ databases">
        <authorList>
            <person name="Kucharzyk K."/>
            <person name="Murdoch R.W."/>
            <person name="Higgins S."/>
            <person name="Loffler F."/>
        </authorList>
    </citation>
    <scope>NUCLEOTIDE SEQUENCE</scope>
</reference>
<proteinExistence type="predicted"/>
<sequence>MQIQVHHVEPHVPRAGDAQDGVHVGAVVIQQAARFMHHVRDFSDIGIKQPQRIGVGQHESGHLFIQQPGQSLQIHEPAFVRRHADHLEPGHRRGCGIGAVGGVGNNDAPAPRIVPMLVPRLDNHQPGHLTVRAGGRLQAHPVHPGHFAKHPAGLVQQR</sequence>
<gene>
    <name evidence="1" type="ORF">SDC9_172119</name>
</gene>
<evidence type="ECO:0000313" key="1">
    <source>
        <dbReference type="EMBL" id="MPN24717.1"/>
    </source>
</evidence>
<dbReference type="AlphaFoldDB" id="A0A645GCU2"/>
<accession>A0A645GCU2</accession>
<protein>
    <submittedName>
        <fullName evidence="1">Uncharacterized protein</fullName>
    </submittedName>
</protein>
<comment type="caution">
    <text evidence="1">The sequence shown here is derived from an EMBL/GenBank/DDBJ whole genome shotgun (WGS) entry which is preliminary data.</text>
</comment>
<dbReference type="EMBL" id="VSSQ01073652">
    <property type="protein sequence ID" value="MPN24717.1"/>
    <property type="molecule type" value="Genomic_DNA"/>
</dbReference>
<organism evidence="1">
    <name type="scientific">bioreactor metagenome</name>
    <dbReference type="NCBI Taxonomy" id="1076179"/>
    <lineage>
        <taxon>unclassified sequences</taxon>
        <taxon>metagenomes</taxon>
        <taxon>ecological metagenomes</taxon>
    </lineage>
</organism>